<dbReference type="SUPFAM" id="SSF81606">
    <property type="entry name" value="PP2C-like"/>
    <property type="match status" value="1"/>
</dbReference>
<dbReference type="EMBL" id="VSSQ01004231">
    <property type="protein sequence ID" value="MPM24300.1"/>
    <property type="molecule type" value="Genomic_DNA"/>
</dbReference>
<gene>
    <name evidence="1" type="ORF">SDC9_70781</name>
</gene>
<name>A0A644Y764_9ZZZZ</name>
<dbReference type="Gene3D" id="3.60.40.10">
    <property type="entry name" value="PPM-type phosphatase domain"/>
    <property type="match status" value="1"/>
</dbReference>
<sequence>MALIHSKGKKVQDIFLWAGDSRGYLFSSNGLMQMTTDDVQGALDPYQNLIADGVLSNVIHMGGKYVVHSRSVFVDQPHLVITATDGCFAYLHSPMELESILLPTLEQARNPNEWETLLEAHIRAVASDDFTMRIAIVGFQTFRQIKTAFAARHRKFRALYAEPMDRMASEHDQNGLISLWERYKKYYVLGEMDE</sequence>
<dbReference type="AlphaFoldDB" id="A0A644Y764"/>
<accession>A0A644Y764</accession>
<dbReference type="InterPro" id="IPR036457">
    <property type="entry name" value="PPM-type-like_dom_sf"/>
</dbReference>
<proteinExistence type="predicted"/>
<organism evidence="1">
    <name type="scientific">bioreactor metagenome</name>
    <dbReference type="NCBI Taxonomy" id="1076179"/>
    <lineage>
        <taxon>unclassified sequences</taxon>
        <taxon>metagenomes</taxon>
        <taxon>ecological metagenomes</taxon>
    </lineage>
</organism>
<evidence type="ECO:0000313" key="1">
    <source>
        <dbReference type="EMBL" id="MPM24300.1"/>
    </source>
</evidence>
<evidence type="ECO:0008006" key="2">
    <source>
        <dbReference type="Google" id="ProtNLM"/>
    </source>
</evidence>
<reference evidence="1" key="1">
    <citation type="submission" date="2019-08" db="EMBL/GenBank/DDBJ databases">
        <authorList>
            <person name="Kucharzyk K."/>
            <person name="Murdoch R.W."/>
            <person name="Higgins S."/>
            <person name="Loffler F."/>
        </authorList>
    </citation>
    <scope>NUCLEOTIDE SEQUENCE</scope>
</reference>
<protein>
    <recommendedName>
        <fullName evidence="2">PPM-type phosphatase domain-containing protein</fullName>
    </recommendedName>
</protein>
<comment type="caution">
    <text evidence="1">The sequence shown here is derived from an EMBL/GenBank/DDBJ whole genome shotgun (WGS) entry which is preliminary data.</text>
</comment>